<gene>
    <name evidence="7" type="ORF">LWI28_012302</name>
</gene>
<dbReference type="PANTHER" id="PTHR13935:SF118">
    <property type="entry name" value="BHLH DOMAIN-CONTAINING PROTEIN"/>
    <property type="match status" value="1"/>
</dbReference>
<reference evidence="7" key="2">
    <citation type="submission" date="2023-02" db="EMBL/GenBank/DDBJ databases">
        <authorList>
            <person name="Swenson N.G."/>
            <person name="Wegrzyn J.L."/>
            <person name="Mcevoy S.L."/>
        </authorList>
    </citation>
    <scope>NUCLEOTIDE SEQUENCE</scope>
    <source>
        <strain evidence="7">91603</strain>
        <tissue evidence="7">Leaf</tissue>
    </source>
</reference>
<dbReference type="AlphaFoldDB" id="A0AAD5ITU5"/>
<evidence type="ECO:0000256" key="2">
    <source>
        <dbReference type="ARBA" id="ARBA00023015"/>
    </source>
</evidence>
<organism evidence="7 8">
    <name type="scientific">Acer negundo</name>
    <name type="common">Box elder</name>
    <dbReference type="NCBI Taxonomy" id="4023"/>
    <lineage>
        <taxon>Eukaryota</taxon>
        <taxon>Viridiplantae</taxon>
        <taxon>Streptophyta</taxon>
        <taxon>Embryophyta</taxon>
        <taxon>Tracheophyta</taxon>
        <taxon>Spermatophyta</taxon>
        <taxon>Magnoliopsida</taxon>
        <taxon>eudicotyledons</taxon>
        <taxon>Gunneridae</taxon>
        <taxon>Pentapetalae</taxon>
        <taxon>rosids</taxon>
        <taxon>malvids</taxon>
        <taxon>Sapindales</taxon>
        <taxon>Sapindaceae</taxon>
        <taxon>Hippocastanoideae</taxon>
        <taxon>Acereae</taxon>
        <taxon>Acer</taxon>
    </lineage>
</organism>
<name>A0AAD5ITU5_ACENE</name>
<comment type="caution">
    <text evidence="7">The sequence shown here is derived from an EMBL/GenBank/DDBJ whole genome shotgun (WGS) entry which is preliminary data.</text>
</comment>
<keyword evidence="3" id="KW-0804">Transcription</keyword>
<evidence type="ECO:0000256" key="3">
    <source>
        <dbReference type="ARBA" id="ARBA00023163"/>
    </source>
</evidence>
<dbReference type="SUPFAM" id="SSF47459">
    <property type="entry name" value="HLH, helix-loop-helix DNA-binding domain"/>
    <property type="match status" value="1"/>
</dbReference>
<dbReference type="Proteomes" id="UP001064489">
    <property type="component" value="Chromosome 5"/>
</dbReference>
<evidence type="ECO:0000313" key="7">
    <source>
        <dbReference type="EMBL" id="KAI9177203.1"/>
    </source>
</evidence>
<accession>A0AAD5ITU5</accession>
<sequence>MRSPVGKAERNIKEKKRRLQMKGLYGNLADLLPDPQSSKLSVAEILKEATSYIQQLQRNRELLERKKALLKGDDHDHKTSNIIGSSSNLPIINFTTLDSILEVNLVSALNKNFMLYEIITVLQEEGAEVVHAAHVNAGDKTIYVIKSKCLDSGALFGSKDLHNVRDLRFLSILCLFSFPNYGFC</sequence>
<evidence type="ECO:0000256" key="1">
    <source>
        <dbReference type="ARBA" id="ARBA00004123"/>
    </source>
</evidence>
<dbReference type="PANTHER" id="PTHR13935">
    <property type="entry name" value="ACHAETE-SCUTE TRANSCRIPTION FACTOR-RELATED"/>
    <property type="match status" value="1"/>
</dbReference>
<evidence type="ECO:0000259" key="6">
    <source>
        <dbReference type="PROSITE" id="PS50888"/>
    </source>
</evidence>
<dbReference type="SMART" id="SM00353">
    <property type="entry name" value="HLH"/>
    <property type="match status" value="1"/>
</dbReference>
<feature type="domain" description="BHLH" evidence="6">
    <location>
        <begin position="5"/>
        <end position="56"/>
    </location>
</feature>
<evidence type="ECO:0000313" key="8">
    <source>
        <dbReference type="Proteomes" id="UP001064489"/>
    </source>
</evidence>
<proteinExistence type="predicted"/>
<dbReference type="GO" id="GO:0000977">
    <property type="term" value="F:RNA polymerase II transcription regulatory region sequence-specific DNA binding"/>
    <property type="evidence" value="ECO:0007669"/>
    <property type="project" value="TreeGrafter"/>
</dbReference>
<keyword evidence="4" id="KW-0539">Nucleus</keyword>
<keyword evidence="8" id="KW-1185">Reference proteome</keyword>
<evidence type="ECO:0000256" key="4">
    <source>
        <dbReference type="ARBA" id="ARBA00023242"/>
    </source>
</evidence>
<dbReference type="GO" id="GO:0000981">
    <property type="term" value="F:DNA-binding transcription factor activity, RNA polymerase II-specific"/>
    <property type="evidence" value="ECO:0007669"/>
    <property type="project" value="TreeGrafter"/>
</dbReference>
<dbReference type="InterPro" id="IPR015660">
    <property type="entry name" value="MASH1/Ascl1a-like"/>
</dbReference>
<dbReference type="GO" id="GO:0046983">
    <property type="term" value="F:protein dimerization activity"/>
    <property type="evidence" value="ECO:0007669"/>
    <property type="project" value="InterPro"/>
</dbReference>
<keyword evidence="5" id="KW-0175">Coiled coil</keyword>
<dbReference type="GO" id="GO:0090575">
    <property type="term" value="C:RNA polymerase II transcription regulator complex"/>
    <property type="evidence" value="ECO:0007669"/>
    <property type="project" value="TreeGrafter"/>
</dbReference>
<dbReference type="PROSITE" id="PS50888">
    <property type="entry name" value="BHLH"/>
    <property type="match status" value="1"/>
</dbReference>
<dbReference type="InterPro" id="IPR011598">
    <property type="entry name" value="bHLH_dom"/>
</dbReference>
<evidence type="ECO:0000256" key="5">
    <source>
        <dbReference type="SAM" id="Coils"/>
    </source>
</evidence>
<keyword evidence="2" id="KW-0805">Transcription regulation</keyword>
<dbReference type="Pfam" id="PF00010">
    <property type="entry name" value="HLH"/>
    <property type="match status" value="1"/>
</dbReference>
<dbReference type="Gene3D" id="4.10.280.10">
    <property type="entry name" value="Helix-loop-helix DNA-binding domain"/>
    <property type="match status" value="1"/>
</dbReference>
<protein>
    <recommendedName>
        <fullName evidence="6">BHLH domain-containing protein</fullName>
    </recommendedName>
</protein>
<reference evidence="7" key="1">
    <citation type="journal article" date="2022" name="Plant J.">
        <title>Strategies of tolerance reflected in two North American maple genomes.</title>
        <authorList>
            <person name="McEvoy S.L."/>
            <person name="Sezen U.U."/>
            <person name="Trouern-Trend A."/>
            <person name="McMahon S.M."/>
            <person name="Schaberg P.G."/>
            <person name="Yang J."/>
            <person name="Wegrzyn J.L."/>
            <person name="Swenson N.G."/>
        </authorList>
    </citation>
    <scope>NUCLEOTIDE SEQUENCE</scope>
    <source>
        <strain evidence="7">91603</strain>
    </source>
</reference>
<dbReference type="InterPro" id="IPR036638">
    <property type="entry name" value="HLH_DNA-bd_sf"/>
</dbReference>
<comment type="subcellular location">
    <subcellularLocation>
        <location evidence="1">Nucleus</location>
    </subcellularLocation>
</comment>
<dbReference type="EMBL" id="JAJSOW010000102">
    <property type="protein sequence ID" value="KAI9177203.1"/>
    <property type="molecule type" value="Genomic_DNA"/>
</dbReference>
<feature type="coiled-coil region" evidence="5">
    <location>
        <begin position="46"/>
        <end position="73"/>
    </location>
</feature>